<comment type="caution">
    <text evidence="1">The sequence shown here is derived from an EMBL/GenBank/DDBJ whole genome shotgun (WGS) entry which is preliminary data.</text>
</comment>
<protein>
    <recommendedName>
        <fullName evidence="3">CHAT domain-containing protein</fullName>
    </recommendedName>
</protein>
<name>A0ABX9CZ91_9ACTN</name>
<evidence type="ECO:0000313" key="1">
    <source>
        <dbReference type="EMBL" id="RAO16300.1"/>
    </source>
</evidence>
<dbReference type="EMBL" id="PYAC01000017">
    <property type="protein sequence ID" value="RAO16300.1"/>
    <property type="molecule type" value="Genomic_DNA"/>
</dbReference>
<keyword evidence="2" id="KW-1185">Reference proteome</keyword>
<organism evidence="1 2">
    <name type="scientific">Micromonospora noduli</name>
    <dbReference type="NCBI Taxonomy" id="709876"/>
    <lineage>
        <taxon>Bacteria</taxon>
        <taxon>Bacillati</taxon>
        <taxon>Actinomycetota</taxon>
        <taxon>Actinomycetes</taxon>
        <taxon>Micromonosporales</taxon>
        <taxon>Micromonosporaceae</taxon>
        <taxon>Micromonospora</taxon>
    </lineage>
</organism>
<dbReference type="RefSeq" id="WP_112736483.1">
    <property type="nucleotide sequence ID" value="NZ_PYAC01000017.1"/>
</dbReference>
<sequence length="693" mass="72336">MVNDDKERRLRDQLARLTGPARVRPLMELSQILADRYWRIGPGQASGQPALDDAIACLVEAHGMFGPGDPLRAQIAAQSGWLLSARHVAHGGPNEDREQAIELLEEAVAAVGLPPVFPVIARFALGQLYVAGLSRGLATGNLAGRLSGAPADPATLAEAERAVECFREVVNADQLGVEVAEATKVMLELAEAMRDFYRAPKRGAPFDLGPMMRLMTTMQEMQQRMEGGVTAGLPIPSLFDLSTQATGDPLDRPVAVVTVPDGAEQASVPTPRPAATPPDPATLRRALRERLGGDELNAALAALLRPGAPAPRVGLVDDLVGLASSVVHAAGVAATAQDQITLAVALYLRGRDDADDGWGDTDDDVRSAAAHLLAATDALPTDPFGVVPLAVDLAGLLDERHPAGRLGETLRASFAPVAAALHGVRVAALGWPRADGLMLLHTETGRFDRVPPERALPDRLAVVGGPLPDDDQVVVSAVTSARQAAELARRVPMRVTEAPVLVSDPRGDRGPAEVERLRRLYPRSIVLGRVGSGADGAGTPDDVLAHLDASMLHLDCDVDADGALALAGPAALTPAAITGRAGRAGAEGGLAVLPSVGAQSAPLADALLTAGFTAVVDWVRPIPRPVATLMLTLLHTELVRGGLRPAAAVRAVGRRLRAPGRIAPTLLPATLAGRTDLDLTDPAYRTAMVLRGL</sequence>
<dbReference type="Proteomes" id="UP000249045">
    <property type="component" value="Unassembled WGS sequence"/>
</dbReference>
<accession>A0ABX9CZ91</accession>
<evidence type="ECO:0000313" key="2">
    <source>
        <dbReference type="Proteomes" id="UP000249045"/>
    </source>
</evidence>
<gene>
    <name evidence="1" type="ORF">MED15_03819</name>
</gene>
<evidence type="ECO:0008006" key="3">
    <source>
        <dbReference type="Google" id="ProtNLM"/>
    </source>
</evidence>
<reference evidence="1 2" key="1">
    <citation type="submission" date="2018-03" db="EMBL/GenBank/DDBJ databases">
        <title>Defining the species Micromonospora saelicesensis and Micromonospora noduli under the framework of genomics.</title>
        <authorList>
            <person name="Riesco R."/>
            <person name="Trujillo M.E."/>
        </authorList>
    </citation>
    <scope>NUCLEOTIDE SEQUENCE [LARGE SCALE GENOMIC DNA]</scope>
    <source>
        <strain evidence="1 2">MED15</strain>
    </source>
</reference>
<proteinExistence type="predicted"/>